<feature type="compositionally biased region" description="Basic residues" evidence="1">
    <location>
        <begin position="77"/>
        <end position="102"/>
    </location>
</feature>
<proteinExistence type="predicted"/>
<protein>
    <submittedName>
        <fullName evidence="2">Uncharacterized protein</fullName>
    </submittedName>
</protein>
<feature type="region of interest" description="Disordered" evidence="1">
    <location>
        <begin position="157"/>
        <end position="178"/>
    </location>
</feature>
<dbReference type="EMBL" id="MU853560">
    <property type="protein sequence ID" value="KAK4146589.1"/>
    <property type="molecule type" value="Genomic_DNA"/>
</dbReference>
<feature type="region of interest" description="Disordered" evidence="1">
    <location>
        <begin position="233"/>
        <end position="261"/>
    </location>
</feature>
<dbReference type="RefSeq" id="XP_062639960.1">
    <property type="nucleotide sequence ID" value="XM_062779588.1"/>
</dbReference>
<feature type="compositionally biased region" description="Gly residues" evidence="1">
    <location>
        <begin position="235"/>
        <end position="246"/>
    </location>
</feature>
<sequence length="464" mass="48255">MASMLVYSEVKRLYTSLQEIMGRRRKRQLQISDPFDFKKEVTIIPGLTEDEITVLREKAAASRLGIAHAHSNPQFSTHHRHHHHHHPHHHHPHHSHHSLPSRVRSRRFTTATTVPTSSSPSLATPNYFFHTQSHDDIALLPRTTGINTGINITIDSGSNNNTLGSPRSPQSPDSQLSPLTILPLSSLSAPPTPAPPSIFSAPRSPPLSGGFVCSPPPSPAPVVITLSGTSAMGDVMGGGGGNGNGNGDEDEDGAEGRYGQVAGGWGIEGISHSHSTGNGFLAVPPLSPPPLSPPPRVSMPMGFPAASSSRSPSPSPSPSPPPPVPWTGSTGEHGRRYAFCGSGITSGGGTGLRPPTPPKRNSEMVVNTAYNPHTSHQCEGNDETDPLIPGVDMSTGLKGGCVSTSPMGGRKGGGGGGREGGLDVPPFEVSPVEAGDYGGVGDWERGAGFDAGSPVSTLSCIGVN</sequence>
<keyword evidence="3" id="KW-1185">Reference proteome</keyword>
<feature type="compositionally biased region" description="Pro residues" evidence="1">
    <location>
        <begin position="313"/>
        <end position="325"/>
    </location>
</feature>
<feature type="region of interest" description="Disordered" evidence="1">
    <location>
        <begin position="281"/>
        <end position="363"/>
    </location>
</feature>
<gene>
    <name evidence="2" type="ORF">C8A04DRAFT_25505</name>
</gene>
<accession>A0AAN6ZQS2</accession>
<reference evidence="2" key="1">
    <citation type="journal article" date="2023" name="Mol. Phylogenet. Evol.">
        <title>Genome-scale phylogeny and comparative genomics of the fungal order Sordariales.</title>
        <authorList>
            <person name="Hensen N."/>
            <person name="Bonometti L."/>
            <person name="Westerberg I."/>
            <person name="Brannstrom I.O."/>
            <person name="Guillou S."/>
            <person name="Cros-Aarteil S."/>
            <person name="Calhoun S."/>
            <person name="Haridas S."/>
            <person name="Kuo A."/>
            <person name="Mondo S."/>
            <person name="Pangilinan J."/>
            <person name="Riley R."/>
            <person name="LaButti K."/>
            <person name="Andreopoulos B."/>
            <person name="Lipzen A."/>
            <person name="Chen C."/>
            <person name="Yan M."/>
            <person name="Daum C."/>
            <person name="Ng V."/>
            <person name="Clum A."/>
            <person name="Steindorff A."/>
            <person name="Ohm R.A."/>
            <person name="Martin F."/>
            <person name="Silar P."/>
            <person name="Natvig D.O."/>
            <person name="Lalanne C."/>
            <person name="Gautier V."/>
            <person name="Ament-Velasquez S.L."/>
            <person name="Kruys A."/>
            <person name="Hutchinson M.I."/>
            <person name="Powell A.J."/>
            <person name="Barry K."/>
            <person name="Miller A.N."/>
            <person name="Grigoriev I.V."/>
            <person name="Debuchy R."/>
            <person name="Gladieux P."/>
            <person name="Hiltunen Thoren M."/>
            <person name="Johannesson H."/>
        </authorList>
    </citation>
    <scope>NUCLEOTIDE SEQUENCE</scope>
    <source>
        <strain evidence="2">CBS 141.50</strain>
    </source>
</reference>
<evidence type="ECO:0000256" key="1">
    <source>
        <dbReference type="SAM" id="MobiDB-lite"/>
    </source>
</evidence>
<name>A0AAN6ZQS2_9PEZI</name>
<feature type="region of interest" description="Disordered" evidence="1">
    <location>
        <begin position="73"/>
        <end position="102"/>
    </location>
</feature>
<evidence type="ECO:0000313" key="3">
    <source>
        <dbReference type="Proteomes" id="UP001302676"/>
    </source>
</evidence>
<feature type="compositionally biased region" description="Pro residues" evidence="1">
    <location>
        <begin position="285"/>
        <end position="297"/>
    </location>
</feature>
<comment type="caution">
    <text evidence="2">The sequence shown here is derived from an EMBL/GenBank/DDBJ whole genome shotgun (WGS) entry which is preliminary data.</text>
</comment>
<feature type="region of interest" description="Disordered" evidence="1">
    <location>
        <begin position="183"/>
        <end position="202"/>
    </location>
</feature>
<dbReference type="AlphaFoldDB" id="A0AAN6ZQS2"/>
<evidence type="ECO:0000313" key="2">
    <source>
        <dbReference type="EMBL" id="KAK4146589.1"/>
    </source>
</evidence>
<organism evidence="2 3">
    <name type="scientific">Dichotomopilus funicola</name>
    <dbReference type="NCBI Taxonomy" id="1934379"/>
    <lineage>
        <taxon>Eukaryota</taxon>
        <taxon>Fungi</taxon>
        <taxon>Dikarya</taxon>
        <taxon>Ascomycota</taxon>
        <taxon>Pezizomycotina</taxon>
        <taxon>Sordariomycetes</taxon>
        <taxon>Sordariomycetidae</taxon>
        <taxon>Sordariales</taxon>
        <taxon>Chaetomiaceae</taxon>
        <taxon>Dichotomopilus</taxon>
    </lineage>
</organism>
<feature type="compositionally biased region" description="Low complexity" evidence="1">
    <location>
        <begin position="165"/>
        <end position="178"/>
    </location>
</feature>
<dbReference type="GeneID" id="87816201"/>
<dbReference type="Proteomes" id="UP001302676">
    <property type="component" value="Unassembled WGS sequence"/>
</dbReference>
<reference evidence="2" key="2">
    <citation type="submission" date="2023-05" db="EMBL/GenBank/DDBJ databases">
        <authorList>
            <consortium name="Lawrence Berkeley National Laboratory"/>
            <person name="Steindorff A."/>
            <person name="Hensen N."/>
            <person name="Bonometti L."/>
            <person name="Westerberg I."/>
            <person name="Brannstrom I.O."/>
            <person name="Guillou S."/>
            <person name="Cros-Aarteil S."/>
            <person name="Calhoun S."/>
            <person name="Haridas S."/>
            <person name="Kuo A."/>
            <person name="Mondo S."/>
            <person name="Pangilinan J."/>
            <person name="Riley R."/>
            <person name="Labutti K."/>
            <person name="Andreopoulos B."/>
            <person name="Lipzen A."/>
            <person name="Chen C."/>
            <person name="Yanf M."/>
            <person name="Daum C."/>
            <person name="Ng V."/>
            <person name="Clum A."/>
            <person name="Ohm R."/>
            <person name="Martin F."/>
            <person name="Silar P."/>
            <person name="Natvig D."/>
            <person name="Lalanne C."/>
            <person name="Gautier V."/>
            <person name="Ament-Velasquez S.L."/>
            <person name="Kruys A."/>
            <person name="Hutchinson M.I."/>
            <person name="Powell A.J."/>
            <person name="Barry K."/>
            <person name="Miller A.N."/>
            <person name="Grigoriev I.V."/>
            <person name="Debuchy R."/>
            <person name="Gladieux P."/>
            <person name="Thoren M.H."/>
            <person name="Johannesson H."/>
        </authorList>
    </citation>
    <scope>NUCLEOTIDE SEQUENCE</scope>
    <source>
        <strain evidence="2">CBS 141.50</strain>
    </source>
</reference>